<evidence type="ECO:0000313" key="2">
    <source>
        <dbReference type="EMBL" id="RNA08980.1"/>
    </source>
</evidence>
<sequence length="407" mass="47214">MDNFEIGLFRIPNFKIEFINKISFGECTADPSNLIFLQDPTNEAFEVFDLINLKKYQIKMDPENLSSQIATKKLSDLISSQNIIFYLQDLDLLIIIDKLICFFIQDLKQTKIRFSSGKYEKMVKKFHNLYSKANSFKYKILFESITNLIVSVSVLKEEKTLNSLIIYFKIISASDRAGKSIELEVIGVFQGQKYQLVQEQSLYLCIYTGYIIEKDFLLDPDRFEMEKKDEPNSILVYDLVKDTILSKIILDHNLNSLCLDQKLNYLVYSDDKKVLSLIRLGDCQVIGKLKLYGEDNSIKFSKYSPFISLAMYDRRLISLLIVDQNVQSQMEELKSLRLSQRQANSEKYKNATETIEGLIDSDSSDEMDSTNDETSTDDEVDSVEIKRKNRKKSSIKNREIKIDDPKR</sequence>
<protein>
    <submittedName>
        <fullName evidence="2">Uncharacterized protein</fullName>
    </submittedName>
</protein>
<feature type="compositionally biased region" description="Basic and acidic residues" evidence="1">
    <location>
        <begin position="396"/>
        <end position="407"/>
    </location>
</feature>
<dbReference type="EMBL" id="REGN01006580">
    <property type="protein sequence ID" value="RNA08980.1"/>
    <property type="molecule type" value="Genomic_DNA"/>
</dbReference>
<evidence type="ECO:0000256" key="1">
    <source>
        <dbReference type="SAM" id="MobiDB-lite"/>
    </source>
</evidence>
<dbReference type="Proteomes" id="UP000276133">
    <property type="component" value="Unassembled WGS sequence"/>
</dbReference>
<dbReference type="AlphaFoldDB" id="A0A3M7QC58"/>
<proteinExistence type="predicted"/>
<feature type="compositionally biased region" description="Acidic residues" evidence="1">
    <location>
        <begin position="362"/>
        <end position="382"/>
    </location>
</feature>
<keyword evidence="3" id="KW-1185">Reference proteome</keyword>
<gene>
    <name evidence="2" type="ORF">BpHYR1_018731</name>
</gene>
<comment type="caution">
    <text evidence="2">The sequence shown here is derived from an EMBL/GenBank/DDBJ whole genome shotgun (WGS) entry which is preliminary data.</text>
</comment>
<accession>A0A3M7QC58</accession>
<dbReference type="InterPro" id="IPR036322">
    <property type="entry name" value="WD40_repeat_dom_sf"/>
</dbReference>
<reference evidence="2 3" key="1">
    <citation type="journal article" date="2018" name="Sci. Rep.">
        <title>Genomic signatures of local adaptation to the degree of environmental predictability in rotifers.</title>
        <authorList>
            <person name="Franch-Gras L."/>
            <person name="Hahn C."/>
            <person name="Garcia-Roger E.M."/>
            <person name="Carmona M.J."/>
            <person name="Serra M."/>
            <person name="Gomez A."/>
        </authorList>
    </citation>
    <scope>NUCLEOTIDE SEQUENCE [LARGE SCALE GENOMIC DNA]</scope>
    <source>
        <strain evidence="2">HYR1</strain>
    </source>
</reference>
<dbReference type="OrthoDB" id="10627051at2759"/>
<feature type="region of interest" description="Disordered" evidence="1">
    <location>
        <begin position="347"/>
        <end position="407"/>
    </location>
</feature>
<name>A0A3M7QC58_BRAPC</name>
<organism evidence="2 3">
    <name type="scientific">Brachionus plicatilis</name>
    <name type="common">Marine rotifer</name>
    <name type="synonym">Brachionus muelleri</name>
    <dbReference type="NCBI Taxonomy" id="10195"/>
    <lineage>
        <taxon>Eukaryota</taxon>
        <taxon>Metazoa</taxon>
        <taxon>Spiralia</taxon>
        <taxon>Gnathifera</taxon>
        <taxon>Rotifera</taxon>
        <taxon>Eurotatoria</taxon>
        <taxon>Monogononta</taxon>
        <taxon>Pseudotrocha</taxon>
        <taxon>Ploima</taxon>
        <taxon>Brachionidae</taxon>
        <taxon>Brachionus</taxon>
    </lineage>
</organism>
<evidence type="ECO:0000313" key="3">
    <source>
        <dbReference type="Proteomes" id="UP000276133"/>
    </source>
</evidence>
<dbReference type="SUPFAM" id="SSF50978">
    <property type="entry name" value="WD40 repeat-like"/>
    <property type="match status" value="1"/>
</dbReference>